<keyword evidence="2" id="KW-1185">Reference proteome</keyword>
<dbReference type="Proteomes" id="UP001497700">
    <property type="component" value="Unassembled WGS sequence"/>
</dbReference>
<accession>A0ACB9ZCZ9</accession>
<gene>
    <name evidence="1" type="ORF">F4820DRAFT_463417</name>
</gene>
<evidence type="ECO:0000313" key="1">
    <source>
        <dbReference type="EMBL" id="KAI4869463.1"/>
    </source>
</evidence>
<protein>
    <submittedName>
        <fullName evidence="1">MFS general substrate transporter</fullName>
    </submittedName>
</protein>
<dbReference type="EMBL" id="MU393430">
    <property type="protein sequence ID" value="KAI4869463.1"/>
    <property type="molecule type" value="Genomic_DNA"/>
</dbReference>
<organism evidence="1 2">
    <name type="scientific">Hypoxylon rubiginosum</name>
    <dbReference type="NCBI Taxonomy" id="110542"/>
    <lineage>
        <taxon>Eukaryota</taxon>
        <taxon>Fungi</taxon>
        <taxon>Dikarya</taxon>
        <taxon>Ascomycota</taxon>
        <taxon>Pezizomycotina</taxon>
        <taxon>Sordariomycetes</taxon>
        <taxon>Xylariomycetidae</taxon>
        <taxon>Xylariales</taxon>
        <taxon>Hypoxylaceae</taxon>
        <taxon>Hypoxylon</taxon>
    </lineage>
</organism>
<proteinExistence type="predicted"/>
<name>A0ACB9ZCZ9_9PEZI</name>
<comment type="caution">
    <text evidence="1">The sequence shown here is derived from an EMBL/GenBank/DDBJ whole genome shotgun (WGS) entry which is preliminary data.</text>
</comment>
<evidence type="ECO:0000313" key="2">
    <source>
        <dbReference type="Proteomes" id="UP001497700"/>
    </source>
</evidence>
<sequence length="423" mass="45881">MTQEFAEKSEYGPGCGSTGLTGEPPDGGWVAWSQIIPGHIANMMSWGYGTGFSVFQLYYKETYHFPTSQISWVGSIQIFLCFLVGMISGRLSDAGYSRVLYAAGATLTIFGMFMTSLVDGTYWQILLAQGFCNGIGGGLMFMPATANITTYFKKKRSLAVAINGCGSSTGAILFPAIVQFLTPQIGFPWAVRVCAFISMFLATIGLCILKPRKLRRLPAPIIDWGAFKNVPFTTFCAGAFLIYFSLFTMLIYINSFAREIIGVSQLESINFVLITNAVAMPARPLLGYVADRYIGPVNTFGLSCIALGIMAFGWMGVHTRADMYAYSVVMGFVNGAAQGIFSSAVSSFVQDVRKMGTWIGMAFALCGFATLAGPPTMGAIIDICDGEYLWAQLWVGITIVVGGTLILVSSRLAWRKSGKTYMF</sequence>
<reference evidence="1 2" key="1">
    <citation type="journal article" date="2022" name="New Phytol.">
        <title>Ecological generalism drives hyperdiversity of secondary metabolite gene clusters in xylarialean endophytes.</title>
        <authorList>
            <person name="Franco M.E.E."/>
            <person name="Wisecaver J.H."/>
            <person name="Arnold A.E."/>
            <person name="Ju Y.M."/>
            <person name="Slot J.C."/>
            <person name="Ahrendt S."/>
            <person name="Moore L.P."/>
            <person name="Eastman K.E."/>
            <person name="Scott K."/>
            <person name="Konkel Z."/>
            <person name="Mondo S.J."/>
            <person name="Kuo A."/>
            <person name="Hayes R.D."/>
            <person name="Haridas S."/>
            <person name="Andreopoulos B."/>
            <person name="Riley R."/>
            <person name="LaButti K."/>
            <person name="Pangilinan J."/>
            <person name="Lipzen A."/>
            <person name="Amirebrahimi M."/>
            <person name="Yan J."/>
            <person name="Adam C."/>
            <person name="Keymanesh K."/>
            <person name="Ng V."/>
            <person name="Louie K."/>
            <person name="Northen T."/>
            <person name="Drula E."/>
            <person name="Henrissat B."/>
            <person name="Hsieh H.M."/>
            <person name="Youens-Clark K."/>
            <person name="Lutzoni F."/>
            <person name="Miadlikowska J."/>
            <person name="Eastwood D.C."/>
            <person name="Hamelin R.C."/>
            <person name="Grigoriev I.V."/>
            <person name="U'Ren J.M."/>
        </authorList>
    </citation>
    <scope>NUCLEOTIDE SEQUENCE [LARGE SCALE GENOMIC DNA]</scope>
    <source>
        <strain evidence="1 2">CBS 119005</strain>
    </source>
</reference>